<feature type="domain" description="Bacteriophage lambda Replication protein O N-terminal" evidence="1">
    <location>
        <begin position="20"/>
        <end position="114"/>
    </location>
</feature>
<evidence type="ECO:0000259" key="1">
    <source>
        <dbReference type="Pfam" id="PF04492"/>
    </source>
</evidence>
<dbReference type="GO" id="GO:0006260">
    <property type="term" value="P:DNA replication"/>
    <property type="evidence" value="ECO:0007669"/>
    <property type="project" value="InterPro"/>
</dbReference>
<evidence type="ECO:0000313" key="2">
    <source>
        <dbReference type="EMBL" id="MCW0344947.1"/>
    </source>
</evidence>
<organism evidence="2 3">
    <name type="scientific">Pantoea ananas</name>
    <name type="common">Erwinia uredovora</name>
    <dbReference type="NCBI Taxonomy" id="553"/>
    <lineage>
        <taxon>Bacteria</taxon>
        <taxon>Pseudomonadati</taxon>
        <taxon>Pseudomonadota</taxon>
        <taxon>Gammaproteobacteria</taxon>
        <taxon>Enterobacterales</taxon>
        <taxon>Erwiniaceae</taxon>
        <taxon>Pantoea</taxon>
    </lineage>
</organism>
<gene>
    <name evidence="2" type="ORF">NB703_003040</name>
</gene>
<dbReference type="Gene3D" id="1.10.10.10">
    <property type="entry name" value="Winged helix-like DNA-binding domain superfamily/Winged helix DNA-binding domain"/>
    <property type="match status" value="1"/>
</dbReference>
<evidence type="ECO:0000313" key="3">
    <source>
        <dbReference type="Proteomes" id="UP001208888"/>
    </source>
</evidence>
<comment type="caution">
    <text evidence="2">The sequence shown here is derived from an EMBL/GenBank/DDBJ whole genome shotgun (WGS) entry which is preliminary data.</text>
</comment>
<dbReference type="EMBL" id="JANFVX010000011">
    <property type="protein sequence ID" value="MCW0344947.1"/>
    <property type="molecule type" value="Genomic_DNA"/>
</dbReference>
<dbReference type="NCBIfam" id="TIGR01610">
    <property type="entry name" value="phage_O_Nterm"/>
    <property type="match status" value="1"/>
</dbReference>
<proteinExistence type="predicted"/>
<protein>
    <recommendedName>
        <fullName evidence="1">Bacteriophage lambda Replication protein O N-terminal domain-containing protein</fullName>
    </recommendedName>
</protein>
<dbReference type="AlphaFoldDB" id="A0AAJ1D0C1"/>
<name>A0AAJ1D0C1_PANAN</name>
<sequence length="354" mass="40233">MSNTAEIIQFSARPGREEQRVADTDDGFMRVANELTDQLLQADLTARQLKIMLAVMRKTYGFNKSMDRITNTQIAAMTGIHHTHVCSSKRQLIERGFLVQGGSKVGINKYVSMWDMKKISQVSECLAESANKSLAETANTHSLKQLNTKDNIQKTINTDPPKAPKGEFSEEVLSQAKQLLEYYNEVTGTTCRSAEAFAVLLTERPSREAYTVDDLKLVVRWVAETWKRRNGTVAKPANICRVNRFDGYLADATQWDENQVEVDCDAVIDAYNNLAAGRLMYAEIDEDRVKAIRRLATHFPRSKPANECFRHYFSAFFNEARDSYFGKSNSGWHANFDWLMKPDTLLLVRRGNHV</sequence>
<dbReference type="Proteomes" id="UP001208888">
    <property type="component" value="Unassembled WGS sequence"/>
</dbReference>
<dbReference type="RefSeq" id="WP_264272046.1">
    <property type="nucleotide sequence ID" value="NZ_JANFVX010000011.1"/>
</dbReference>
<dbReference type="Pfam" id="PF04492">
    <property type="entry name" value="Phage_rep_O"/>
    <property type="match status" value="1"/>
</dbReference>
<reference evidence="2" key="1">
    <citation type="submission" date="2022-06" db="EMBL/GenBank/DDBJ databases">
        <title>Dynamics of rice microbiomes reveals core vertical transmitted seed endophytes.</title>
        <authorList>
            <person name="Liao K."/>
            <person name="Zhang X."/>
        </authorList>
    </citation>
    <scope>NUCLEOTIDE SEQUENCE</scope>
    <source>
        <strain evidence="2">JT1-17</strain>
    </source>
</reference>
<dbReference type="InterPro" id="IPR036388">
    <property type="entry name" value="WH-like_DNA-bd_sf"/>
</dbReference>
<dbReference type="InterPro" id="IPR006497">
    <property type="entry name" value="Phage_lambda_VrpO_N"/>
</dbReference>
<accession>A0AAJ1D0C1</accession>